<protein>
    <submittedName>
        <fullName evidence="4">2-polyprenyl-3-methyl-5-hydroxy-6-metoxy-1, 4-benzoquinol methylase</fullName>
    </submittedName>
</protein>
<accession>A0A7W5JZ65</accession>
<evidence type="ECO:0000313" key="4">
    <source>
        <dbReference type="EMBL" id="MBB3328337.1"/>
    </source>
</evidence>
<name>A0A7W5JZ65_9ACTN</name>
<dbReference type="RefSeq" id="WP_183340144.1">
    <property type="nucleotide sequence ID" value="NZ_JACHZG010000001.1"/>
</dbReference>
<dbReference type="Proteomes" id="UP000565572">
    <property type="component" value="Unassembled WGS sequence"/>
</dbReference>
<reference evidence="4 5" key="1">
    <citation type="submission" date="2020-08" db="EMBL/GenBank/DDBJ databases">
        <title>Sequencing the genomes of 1000 actinobacteria strains.</title>
        <authorList>
            <person name="Klenk H.-P."/>
        </authorList>
    </citation>
    <scope>NUCLEOTIDE SEQUENCE [LARGE SCALE GENOMIC DNA]</scope>
    <source>
        <strain evidence="4 5">DSM 11053</strain>
    </source>
</reference>
<dbReference type="InterPro" id="IPR013216">
    <property type="entry name" value="Methyltransf_11"/>
</dbReference>
<dbReference type="CDD" id="cd02440">
    <property type="entry name" value="AdoMet_MTases"/>
    <property type="match status" value="1"/>
</dbReference>
<keyword evidence="1" id="KW-0808">Transferase</keyword>
<feature type="region of interest" description="Disordered" evidence="2">
    <location>
        <begin position="1"/>
        <end position="37"/>
    </location>
</feature>
<proteinExistence type="predicted"/>
<dbReference type="PANTHER" id="PTHR43861">
    <property type="entry name" value="TRANS-ACONITATE 2-METHYLTRANSFERASE-RELATED"/>
    <property type="match status" value="1"/>
</dbReference>
<evidence type="ECO:0000256" key="1">
    <source>
        <dbReference type="ARBA" id="ARBA00022679"/>
    </source>
</evidence>
<dbReference type="GO" id="GO:0032259">
    <property type="term" value="P:methylation"/>
    <property type="evidence" value="ECO:0007669"/>
    <property type="project" value="UniProtKB-KW"/>
</dbReference>
<dbReference type="PANTHER" id="PTHR43861:SF3">
    <property type="entry name" value="PUTATIVE (AFU_ORTHOLOGUE AFUA_2G14390)-RELATED"/>
    <property type="match status" value="1"/>
</dbReference>
<sequence>MSTPDPDPAARPADGPEAPRETYSHGHHPSVLASHGRRTAETSAAYLLPHLRPTDVLLDVGAGPGTITADLATRVARVVGLDPAQAAVTAARELVTRRGLTNVRIDTGDVYALDAPDGTYDVVHAHQVLQHLADPVAALREMRRVCRPGGLVAVRDADYATMSWFPESAGLTRWLALYEDLARRNGGEPDAGRRLKAWALEAGFTDVTASGSVWCYASAEDLAWWTGTWAERLTESSFATSALGHGLADTAELEHLAEAWRTFGADPRAWFLVPHGEVLARA</sequence>
<evidence type="ECO:0000259" key="3">
    <source>
        <dbReference type="Pfam" id="PF08241"/>
    </source>
</evidence>
<dbReference type="SUPFAM" id="SSF53335">
    <property type="entry name" value="S-adenosyl-L-methionine-dependent methyltransferases"/>
    <property type="match status" value="1"/>
</dbReference>
<dbReference type="Gene3D" id="3.40.50.150">
    <property type="entry name" value="Vaccinia Virus protein VP39"/>
    <property type="match status" value="1"/>
</dbReference>
<organism evidence="4 5">
    <name type="scientific">Microlunatus antarcticus</name>
    <dbReference type="NCBI Taxonomy" id="53388"/>
    <lineage>
        <taxon>Bacteria</taxon>
        <taxon>Bacillati</taxon>
        <taxon>Actinomycetota</taxon>
        <taxon>Actinomycetes</taxon>
        <taxon>Propionibacteriales</taxon>
        <taxon>Propionibacteriaceae</taxon>
        <taxon>Microlunatus</taxon>
    </lineage>
</organism>
<dbReference type="InterPro" id="IPR029063">
    <property type="entry name" value="SAM-dependent_MTases_sf"/>
</dbReference>
<dbReference type="EMBL" id="JACHZG010000001">
    <property type="protein sequence ID" value="MBB3328337.1"/>
    <property type="molecule type" value="Genomic_DNA"/>
</dbReference>
<dbReference type="Pfam" id="PF08241">
    <property type="entry name" value="Methyltransf_11"/>
    <property type="match status" value="1"/>
</dbReference>
<keyword evidence="5" id="KW-1185">Reference proteome</keyword>
<keyword evidence="4" id="KW-0489">Methyltransferase</keyword>
<evidence type="ECO:0000256" key="2">
    <source>
        <dbReference type="SAM" id="MobiDB-lite"/>
    </source>
</evidence>
<gene>
    <name evidence="4" type="ORF">FHX39_003281</name>
</gene>
<comment type="caution">
    <text evidence="4">The sequence shown here is derived from an EMBL/GenBank/DDBJ whole genome shotgun (WGS) entry which is preliminary data.</text>
</comment>
<dbReference type="AlphaFoldDB" id="A0A7W5JZ65"/>
<evidence type="ECO:0000313" key="5">
    <source>
        <dbReference type="Proteomes" id="UP000565572"/>
    </source>
</evidence>
<dbReference type="GO" id="GO:0008757">
    <property type="term" value="F:S-adenosylmethionine-dependent methyltransferase activity"/>
    <property type="evidence" value="ECO:0007669"/>
    <property type="project" value="InterPro"/>
</dbReference>
<feature type="domain" description="Methyltransferase type 11" evidence="3">
    <location>
        <begin position="58"/>
        <end position="153"/>
    </location>
</feature>